<organism evidence="1 2">
    <name type="scientific">Glossina fuscipes</name>
    <dbReference type="NCBI Taxonomy" id="7396"/>
    <lineage>
        <taxon>Eukaryota</taxon>
        <taxon>Metazoa</taxon>
        <taxon>Ecdysozoa</taxon>
        <taxon>Arthropoda</taxon>
        <taxon>Hexapoda</taxon>
        <taxon>Insecta</taxon>
        <taxon>Pterygota</taxon>
        <taxon>Neoptera</taxon>
        <taxon>Endopterygota</taxon>
        <taxon>Diptera</taxon>
        <taxon>Brachycera</taxon>
        <taxon>Muscomorpha</taxon>
        <taxon>Hippoboscoidea</taxon>
        <taxon>Glossinidae</taxon>
        <taxon>Glossina</taxon>
    </lineage>
</organism>
<dbReference type="KEGG" id="gfs:119644568"/>
<name>A0A9C5ZNM5_9MUSC</name>
<sequence length="104" mass="11999">MNFEEDVALVFVIKHIGKVEDAANRAVANVKFWLAAMGSQLAEHKTEVVRISSRKCVGTMYAGPCDEQSLEQFGTIWSTVFVDTTEWRKRMQEARFWNEHNFID</sequence>
<reference evidence="2" key="1">
    <citation type="submission" date="2025-08" db="UniProtKB">
        <authorList>
            <consortium name="RefSeq"/>
        </authorList>
    </citation>
    <scope>IDENTIFICATION</scope>
    <source>
        <tissue evidence="2">Whole body pupa</tissue>
    </source>
</reference>
<dbReference type="GeneID" id="119644568"/>
<dbReference type="RefSeq" id="XP_037900089.1">
    <property type="nucleotide sequence ID" value="XM_038044161.1"/>
</dbReference>
<dbReference type="AlphaFoldDB" id="A0A9C5ZNM5"/>
<evidence type="ECO:0000313" key="1">
    <source>
        <dbReference type="Proteomes" id="UP000092443"/>
    </source>
</evidence>
<dbReference type="Proteomes" id="UP000092443">
    <property type="component" value="Unplaced"/>
</dbReference>
<protein>
    <submittedName>
        <fullName evidence="2">Uncharacterized protein LOC119644568</fullName>
    </submittedName>
</protein>
<proteinExistence type="predicted"/>
<gene>
    <name evidence="2" type="primary">LOC119644568</name>
</gene>
<accession>A0A9C5ZNM5</accession>
<keyword evidence="1" id="KW-1185">Reference proteome</keyword>
<evidence type="ECO:0000313" key="2">
    <source>
        <dbReference type="RefSeq" id="XP_037900089.1"/>
    </source>
</evidence>